<feature type="chain" id="PRO_5039726702" description="CU044_5270 family protein" evidence="2">
    <location>
        <begin position="28"/>
        <end position="331"/>
    </location>
</feature>
<dbReference type="RefSeq" id="WP_074472914.1">
    <property type="nucleotide sequence ID" value="NZ_FMCT01000002.1"/>
</dbReference>
<reference evidence="4" key="1">
    <citation type="submission" date="2016-06" db="EMBL/GenBank/DDBJ databases">
        <authorList>
            <person name="Varghese N."/>
            <person name="Submissions Spin"/>
        </authorList>
    </citation>
    <scope>NUCLEOTIDE SEQUENCE [LARGE SCALE GENOMIC DNA]</scope>
    <source>
        <strain evidence="4">DSM 43168</strain>
    </source>
</reference>
<name>A0A1C4V544_9ACTN</name>
<evidence type="ECO:0000256" key="2">
    <source>
        <dbReference type="SAM" id="SignalP"/>
    </source>
</evidence>
<evidence type="ECO:0000256" key="1">
    <source>
        <dbReference type="SAM" id="MobiDB-lite"/>
    </source>
</evidence>
<dbReference type="Proteomes" id="UP000183585">
    <property type="component" value="Unassembled WGS sequence"/>
</dbReference>
<feature type="signal peptide" evidence="2">
    <location>
        <begin position="1"/>
        <end position="27"/>
    </location>
</feature>
<organism evidence="3 4">
    <name type="scientific">Micromonospora carbonacea</name>
    <dbReference type="NCBI Taxonomy" id="47853"/>
    <lineage>
        <taxon>Bacteria</taxon>
        <taxon>Bacillati</taxon>
        <taxon>Actinomycetota</taxon>
        <taxon>Actinomycetes</taxon>
        <taxon>Micromonosporales</taxon>
        <taxon>Micromonosporaceae</taxon>
        <taxon>Micromonospora</taxon>
    </lineage>
</organism>
<evidence type="ECO:0000313" key="3">
    <source>
        <dbReference type="EMBL" id="SCE79084.1"/>
    </source>
</evidence>
<gene>
    <name evidence="3" type="ORF">GA0070563_10239</name>
</gene>
<feature type="region of interest" description="Disordered" evidence="1">
    <location>
        <begin position="286"/>
        <end position="310"/>
    </location>
</feature>
<dbReference type="AlphaFoldDB" id="A0A1C4V544"/>
<feature type="compositionally biased region" description="Basic and acidic residues" evidence="1">
    <location>
        <begin position="286"/>
        <end position="298"/>
    </location>
</feature>
<keyword evidence="2" id="KW-0732">Signal</keyword>
<evidence type="ECO:0008006" key="5">
    <source>
        <dbReference type="Google" id="ProtNLM"/>
    </source>
</evidence>
<protein>
    <recommendedName>
        <fullName evidence="5">CU044_5270 family protein</fullName>
    </recommendedName>
</protein>
<evidence type="ECO:0000313" key="4">
    <source>
        <dbReference type="Proteomes" id="UP000183585"/>
    </source>
</evidence>
<proteinExistence type="predicted"/>
<accession>A0A1C4V544</accession>
<keyword evidence="4" id="KW-1185">Reference proteome</keyword>
<sequence>MRRRAAHTTAAVVTVLLLTAATGGVPAGRFPAAPTSVAACVVPPATPTASGDLAAVADRHEPTRLRYPTTAGPVLRDLAAQMTTAPCDHVHGRFNHVWFRQWGFSGRVQEILRWFDQDGSGAALATRYPPERTAVNRQWWRPGQHLYDTFGWPVPRIDTYRDADLLRHAMNITSQSADNDPAEAVLGLIDLASWHSPYETGRHTALTILADLPHLTAYPAVADRAGRVGVGVAAVDTDGYRYLLILHPATGEALAYEISHLRAGAWQVVTYALFLAHTRTDNRWWEPTTDDERQRWDPTHPPPAEMVPQRRRSWIEYPPPLCVPSSEGETP</sequence>
<dbReference type="EMBL" id="FMCT01000002">
    <property type="protein sequence ID" value="SCE79084.1"/>
    <property type="molecule type" value="Genomic_DNA"/>
</dbReference>